<dbReference type="PANTHER" id="PTHR33768">
    <property type="entry name" value="MIP11318P"/>
    <property type="match status" value="1"/>
</dbReference>
<evidence type="ECO:0000256" key="2">
    <source>
        <dbReference type="SAM" id="MobiDB-lite"/>
    </source>
</evidence>
<dbReference type="VEuPathDB" id="TrichDB:TRFO_25980"/>
<accession>A0A1J4K8S4</accession>
<feature type="compositionally biased region" description="Basic and acidic residues" evidence="2">
    <location>
        <begin position="245"/>
        <end position="265"/>
    </location>
</feature>
<dbReference type="InterPro" id="IPR029488">
    <property type="entry name" value="Hmw/CFAP97"/>
</dbReference>
<dbReference type="OrthoDB" id="10688597at2759"/>
<proteinExistence type="inferred from homology"/>
<dbReference type="Proteomes" id="UP000179807">
    <property type="component" value="Unassembled WGS sequence"/>
</dbReference>
<feature type="region of interest" description="Disordered" evidence="2">
    <location>
        <begin position="228"/>
        <end position="265"/>
    </location>
</feature>
<evidence type="ECO:0000256" key="1">
    <source>
        <dbReference type="ARBA" id="ARBA00008315"/>
    </source>
</evidence>
<dbReference type="InterPro" id="IPR038792">
    <property type="entry name" value="CFAP97D1/2"/>
</dbReference>
<sequence>MIQNQLFKRIFKFTMYMEHRDMPVSNRICANASRERAFKRHKEAMQNIKSSVNTSKPTVPSNIGRNMKRIENNKQKQAEIARHDQKLAHDIELINKSPYASNNNVNYSIRRSKVTLRQIEERERIDRENRRLVDAILSRPPIINRFDMHVHAADHLYQTKRLSIYKKAPPSQLPPMEPLSARAPTKPGTKIKEPQQKQPHSARPLFVTGDDRLCNSDVENEIQDEFECQSQRQNEDQMEANQKNESNDEHSNDEPIEHNLLMERTDAITNELLIE</sequence>
<dbReference type="RefSeq" id="XP_068359252.1">
    <property type="nucleotide sequence ID" value="XM_068504670.1"/>
</dbReference>
<comment type="caution">
    <text evidence="3">The sequence shown here is derived from an EMBL/GenBank/DDBJ whole genome shotgun (WGS) entry which is preliminary data.</text>
</comment>
<evidence type="ECO:0000313" key="3">
    <source>
        <dbReference type="EMBL" id="OHT06116.1"/>
    </source>
</evidence>
<name>A0A1J4K8S4_9EUKA</name>
<keyword evidence="4" id="KW-1185">Reference proteome</keyword>
<protein>
    <submittedName>
        <fullName evidence="3">Uncharacterized protein</fullName>
    </submittedName>
</protein>
<dbReference type="Pfam" id="PF13879">
    <property type="entry name" value="Hmw_CFAP97"/>
    <property type="match status" value="1"/>
</dbReference>
<feature type="region of interest" description="Disordered" evidence="2">
    <location>
        <begin position="168"/>
        <end position="211"/>
    </location>
</feature>
<reference evidence="3" key="1">
    <citation type="submission" date="2016-10" db="EMBL/GenBank/DDBJ databases">
        <authorList>
            <person name="Benchimol M."/>
            <person name="Almeida L.G."/>
            <person name="Vasconcelos A.T."/>
            <person name="Perreira-Neves A."/>
            <person name="Rosa I.A."/>
            <person name="Tasca T."/>
            <person name="Bogo M.R."/>
            <person name="de Souza W."/>
        </authorList>
    </citation>
    <scope>NUCLEOTIDE SEQUENCE [LARGE SCALE GENOMIC DNA]</scope>
    <source>
        <strain evidence="3">K</strain>
    </source>
</reference>
<comment type="similarity">
    <text evidence="1">Belongs to the CFAP97 family.</text>
</comment>
<dbReference type="GeneID" id="94839374"/>
<dbReference type="PANTHER" id="PTHR33768:SF3">
    <property type="entry name" value="MIP11318P"/>
    <property type="match status" value="1"/>
</dbReference>
<gene>
    <name evidence="3" type="ORF">TRFO_25980</name>
</gene>
<dbReference type="AlphaFoldDB" id="A0A1J4K8S4"/>
<evidence type="ECO:0000313" key="4">
    <source>
        <dbReference type="Proteomes" id="UP000179807"/>
    </source>
</evidence>
<dbReference type="EMBL" id="MLAK01000736">
    <property type="protein sequence ID" value="OHT06116.1"/>
    <property type="molecule type" value="Genomic_DNA"/>
</dbReference>
<organism evidence="3 4">
    <name type="scientific">Tritrichomonas foetus</name>
    <dbReference type="NCBI Taxonomy" id="1144522"/>
    <lineage>
        <taxon>Eukaryota</taxon>
        <taxon>Metamonada</taxon>
        <taxon>Parabasalia</taxon>
        <taxon>Tritrichomonadida</taxon>
        <taxon>Tritrichomonadidae</taxon>
        <taxon>Tritrichomonas</taxon>
    </lineage>
</organism>